<organism evidence="1">
    <name type="scientific">viral metagenome</name>
    <dbReference type="NCBI Taxonomy" id="1070528"/>
    <lineage>
        <taxon>unclassified sequences</taxon>
        <taxon>metagenomes</taxon>
        <taxon>organismal metagenomes</taxon>
    </lineage>
</organism>
<proteinExistence type="predicted"/>
<dbReference type="EMBL" id="MT143844">
    <property type="protein sequence ID" value="QJB03399.1"/>
    <property type="molecule type" value="Genomic_DNA"/>
</dbReference>
<reference evidence="1" key="1">
    <citation type="submission" date="2020-03" db="EMBL/GenBank/DDBJ databases">
        <title>The deep terrestrial virosphere.</title>
        <authorList>
            <person name="Holmfeldt K."/>
            <person name="Nilsson E."/>
            <person name="Simone D."/>
            <person name="Lopez-Fernandez M."/>
            <person name="Wu X."/>
            <person name="de Brujin I."/>
            <person name="Lundin D."/>
            <person name="Andersson A."/>
            <person name="Bertilsson S."/>
            <person name="Dopson M."/>
        </authorList>
    </citation>
    <scope>NUCLEOTIDE SEQUENCE</scope>
    <source>
        <strain evidence="1">MM171B00734</strain>
    </source>
</reference>
<accession>A0A6M3MDV1</accession>
<protein>
    <submittedName>
        <fullName evidence="1">Uncharacterized protein</fullName>
    </submittedName>
</protein>
<sequence length="68" mass="7488">MVAATMTGRCGVPTYVAAWYNAKPLFHDLLIGATEVFWAMMDIRCHAINIPPSFNTVACPFCVNRPAN</sequence>
<dbReference type="AlphaFoldDB" id="A0A6M3MDV1"/>
<gene>
    <name evidence="1" type="ORF">MM171B00734_0004</name>
</gene>
<name>A0A6M3MDV1_9ZZZZ</name>
<evidence type="ECO:0000313" key="1">
    <source>
        <dbReference type="EMBL" id="QJB03399.1"/>
    </source>
</evidence>